<reference evidence="1 2" key="1">
    <citation type="submission" date="2018-06" db="EMBL/GenBank/DDBJ databases">
        <authorList>
            <consortium name="Pathogen Informatics"/>
            <person name="Doyle S."/>
        </authorList>
    </citation>
    <scope>NUCLEOTIDE SEQUENCE [LARGE SCALE GENOMIC DNA]</scope>
    <source>
        <strain evidence="1 2">NCTC13067</strain>
    </source>
</reference>
<evidence type="ECO:0008006" key="3">
    <source>
        <dbReference type="Google" id="ProtNLM"/>
    </source>
</evidence>
<organism evidence="1 2">
    <name type="scientific">Prevotella denticola</name>
    <dbReference type="NCBI Taxonomy" id="28129"/>
    <lineage>
        <taxon>Bacteria</taxon>
        <taxon>Pseudomonadati</taxon>
        <taxon>Bacteroidota</taxon>
        <taxon>Bacteroidia</taxon>
        <taxon>Bacteroidales</taxon>
        <taxon>Prevotellaceae</taxon>
        <taxon>Prevotella</taxon>
    </lineage>
</organism>
<evidence type="ECO:0000313" key="2">
    <source>
        <dbReference type="Proteomes" id="UP000255469"/>
    </source>
</evidence>
<gene>
    <name evidence="1" type="ORF">NCTC13067_01775</name>
</gene>
<evidence type="ECO:0000313" key="1">
    <source>
        <dbReference type="EMBL" id="SUB93917.1"/>
    </source>
</evidence>
<dbReference type="PROSITE" id="PS51257">
    <property type="entry name" value="PROKAR_LIPOPROTEIN"/>
    <property type="match status" value="1"/>
</dbReference>
<name>A0A379EBZ8_9BACT</name>
<accession>A0A379EBZ8</accession>
<sequence>MLSIVKKMIRNNTSFYIFLIGALLMLSCTHSNRFRYDFISQKLIPEGTFKRIRIISIDGKDDIIKNKCYDSLYIYVRGLRPNMVYVISNNGGDRKGYTSCFETNSEGKIYKELDVSIIPDSLKEWAIY</sequence>
<proteinExistence type="predicted"/>
<protein>
    <recommendedName>
        <fullName evidence="3">Lipoprotein</fullName>
    </recommendedName>
</protein>
<dbReference type="Proteomes" id="UP000255469">
    <property type="component" value="Unassembled WGS sequence"/>
</dbReference>
<dbReference type="EMBL" id="UGTM01000002">
    <property type="protein sequence ID" value="SUB93917.1"/>
    <property type="molecule type" value="Genomic_DNA"/>
</dbReference>
<dbReference type="AlphaFoldDB" id="A0A379EBZ8"/>